<protein>
    <recommendedName>
        <fullName evidence="3">PROP1-like PPR domain-containing protein</fullName>
    </recommendedName>
</protein>
<dbReference type="PANTHER" id="PTHR47581">
    <property type="entry name" value="OS09G0431600 PROTEIN"/>
    <property type="match status" value="1"/>
</dbReference>
<evidence type="ECO:0000313" key="5">
    <source>
        <dbReference type="Proteomes" id="UP000001514"/>
    </source>
</evidence>
<keyword evidence="1" id="KW-0677">Repeat</keyword>
<dbReference type="Pfam" id="PF01535">
    <property type="entry name" value="PPR"/>
    <property type="match status" value="1"/>
</dbReference>
<organism evidence="5">
    <name type="scientific">Selaginella moellendorffii</name>
    <name type="common">Spikemoss</name>
    <dbReference type="NCBI Taxonomy" id="88036"/>
    <lineage>
        <taxon>Eukaryota</taxon>
        <taxon>Viridiplantae</taxon>
        <taxon>Streptophyta</taxon>
        <taxon>Embryophyta</taxon>
        <taxon>Tracheophyta</taxon>
        <taxon>Lycopodiopsida</taxon>
        <taxon>Selaginellales</taxon>
        <taxon>Selaginellaceae</taxon>
        <taxon>Selaginella</taxon>
    </lineage>
</organism>
<feature type="repeat" description="PPR" evidence="2">
    <location>
        <begin position="208"/>
        <end position="238"/>
    </location>
</feature>
<dbReference type="FunCoup" id="D8TD84">
    <property type="interactions" value="1817"/>
</dbReference>
<dbReference type="GO" id="GO:0003729">
    <property type="term" value="F:mRNA binding"/>
    <property type="evidence" value="ECO:0000318"/>
    <property type="project" value="GO_Central"/>
</dbReference>
<dbReference type="Gene3D" id="1.25.40.10">
    <property type="entry name" value="Tetratricopeptide repeat domain"/>
    <property type="match status" value="3"/>
</dbReference>
<dbReference type="Proteomes" id="UP000001514">
    <property type="component" value="Unassembled WGS sequence"/>
</dbReference>
<dbReference type="OrthoDB" id="185373at2759"/>
<dbReference type="EMBL" id="GL377727">
    <property type="protein sequence ID" value="EFJ05378.1"/>
    <property type="molecule type" value="Genomic_DNA"/>
</dbReference>
<dbReference type="eggNOG" id="KOG4197">
    <property type="taxonomic scope" value="Eukaryota"/>
</dbReference>
<dbReference type="SUPFAM" id="SSF54631">
    <property type="entry name" value="CBS-domain pair"/>
    <property type="match status" value="1"/>
</dbReference>
<dbReference type="NCBIfam" id="TIGR00756">
    <property type="entry name" value="PPR"/>
    <property type="match status" value="4"/>
</dbReference>
<evidence type="ECO:0000313" key="4">
    <source>
        <dbReference type="EMBL" id="EFJ05378.1"/>
    </source>
</evidence>
<dbReference type="KEGG" id="smo:SELMODRAFT_187482"/>
<feature type="domain" description="PROP1-like PPR" evidence="3">
    <location>
        <begin position="251"/>
        <end position="412"/>
    </location>
</feature>
<accession>D8TD84</accession>
<feature type="repeat" description="PPR" evidence="2">
    <location>
        <begin position="284"/>
        <end position="318"/>
    </location>
</feature>
<feature type="repeat" description="PPR" evidence="2">
    <location>
        <begin position="359"/>
        <end position="389"/>
    </location>
</feature>
<name>D8TD84_SELML</name>
<sequence>MAIACVGLGRFGASTAATFPEICSGSAIAPGYAPPPRQEFSGRKHGRNSRFHRQWRASWLLLSPETFLSRDLSRTTRGCAAVTSGNLDAALPEKGPGEFLLAEVRKRREELAALVRKDGERDPLWKQKLPLWAVRKLQGRELTKTIMELSRKRRLKEIFEILDCAKEKKLVNRKTMNAVMEACVHCGDIHRTMQLFQYMVQPDACGVDEITYGTLIKGLGKAGLLDAAFQILESMDLGTAPGKPKLSLIHLNTLINACANAGDARRARGALKRYHSVIKDEGPSLVTYNMLIKGYARSENPLEALKVREEMQLRGMQLNKLSWNSLVMACVRGQDMDAALEILEEMKEAGKYSVDLAPDVVTYTTLIKGLADAGNLDGVLKMVAEMKASTSCVIDRVGYTAIIDACITAGSPTDALTFFQEMECLAKEDRRLRPRVHAFLSMMRAFSEIGDVEKVSLLKSRMAVGSAGHIWAEDRLEADELLIEAAVVSGEITLARNVLKNMTSLNKALHLSQRGFTAIVRLQAMTNFTENMFQPFIIREQISLKASLESIIPSLKTLQPLSSSQKVKDVLMCFLDRDVLPVVSDENGQCIGAVHARDCNQVDPLLVDVMQDPPSLIPGTASVRTAIDFLVAPRVTLVGVSSGSGELSFLTREVLFSFLSQSSN</sequence>
<dbReference type="Pfam" id="PF17177">
    <property type="entry name" value="PPR_long"/>
    <property type="match status" value="1"/>
</dbReference>
<dbReference type="STRING" id="88036.D8TD84"/>
<dbReference type="InterPro" id="IPR046342">
    <property type="entry name" value="CBS_dom_sf"/>
</dbReference>
<keyword evidence="5" id="KW-1185">Reference proteome</keyword>
<evidence type="ECO:0000256" key="2">
    <source>
        <dbReference type="PROSITE-ProRule" id="PRU00708"/>
    </source>
</evidence>
<dbReference type="HOGENOM" id="CLU_027035_0_0_1"/>
<dbReference type="AlphaFoldDB" id="D8TD84"/>
<dbReference type="Pfam" id="PF12854">
    <property type="entry name" value="PPR_1"/>
    <property type="match status" value="1"/>
</dbReference>
<dbReference type="Gramene" id="EFJ05378">
    <property type="protein sequence ID" value="EFJ05378"/>
    <property type="gene ID" value="SELMODRAFT_187482"/>
</dbReference>
<proteinExistence type="predicted"/>
<dbReference type="InParanoid" id="D8TD84"/>
<evidence type="ECO:0000256" key="1">
    <source>
        <dbReference type="ARBA" id="ARBA00022737"/>
    </source>
</evidence>
<gene>
    <name evidence="4" type="ORF">SELMODRAFT_187482</name>
</gene>
<dbReference type="OMA" id="EDCNNLD"/>
<dbReference type="PANTHER" id="PTHR47581:SF2">
    <property type="entry name" value="OS09G0431600 PROTEIN"/>
    <property type="match status" value="1"/>
</dbReference>
<dbReference type="InterPro" id="IPR011990">
    <property type="entry name" value="TPR-like_helical_dom_sf"/>
</dbReference>
<feature type="repeat" description="PPR" evidence="2">
    <location>
        <begin position="319"/>
        <end position="353"/>
    </location>
</feature>
<reference evidence="4 5" key="1">
    <citation type="journal article" date="2011" name="Science">
        <title>The Selaginella genome identifies genetic changes associated with the evolution of vascular plants.</title>
        <authorList>
            <person name="Banks J.A."/>
            <person name="Nishiyama T."/>
            <person name="Hasebe M."/>
            <person name="Bowman J.L."/>
            <person name="Gribskov M."/>
            <person name="dePamphilis C."/>
            <person name="Albert V.A."/>
            <person name="Aono N."/>
            <person name="Aoyama T."/>
            <person name="Ambrose B.A."/>
            <person name="Ashton N.W."/>
            <person name="Axtell M.J."/>
            <person name="Barker E."/>
            <person name="Barker M.S."/>
            <person name="Bennetzen J.L."/>
            <person name="Bonawitz N.D."/>
            <person name="Chapple C."/>
            <person name="Cheng C."/>
            <person name="Correa L.G."/>
            <person name="Dacre M."/>
            <person name="DeBarry J."/>
            <person name="Dreyer I."/>
            <person name="Elias M."/>
            <person name="Engstrom E.M."/>
            <person name="Estelle M."/>
            <person name="Feng L."/>
            <person name="Finet C."/>
            <person name="Floyd S.K."/>
            <person name="Frommer W.B."/>
            <person name="Fujita T."/>
            <person name="Gramzow L."/>
            <person name="Gutensohn M."/>
            <person name="Harholt J."/>
            <person name="Hattori M."/>
            <person name="Heyl A."/>
            <person name="Hirai T."/>
            <person name="Hiwatashi Y."/>
            <person name="Ishikawa M."/>
            <person name="Iwata M."/>
            <person name="Karol K.G."/>
            <person name="Koehler B."/>
            <person name="Kolukisaoglu U."/>
            <person name="Kubo M."/>
            <person name="Kurata T."/>
            <person name="Lalonde S."/>
            <person name="Li K."/>
            <person name="Li Y."/>
            <person name="Litt A."/>
            <person name="Lyons E."/>
            <person name="Manning G."/>
            <person name="Maruyama T."/>
            <person name="Michael T.P."/>
            <person name="Mikami K."/>
            <person name="Miyazaki S."/>
            <person name="Morinaga S."/>
            <person name="Murata T."/>
            <person name="Mueller-Roeber B."/>
            <person name="Nelson D.R."/>
            <person name="Obara M."/>
            <person name="Oguri Y."/>
            <person name="Olmstead R.G."/>
            <person name="Onodera N."/>
            <person name="Petersen B.L."/>
            <person name="Pils B."/>
            <person name="Prigge M."/>
            <person name="Rensing S.A."/>
            <person name="Riano-Pachon D.M."/>
            <person name="Roberts A.W."/>
            <person name="Sato Y."/>
            <person name="Scheller H.V."/>
            <person name="Schulz B."/>
            <person name="Schulz C."/>
            <person name="Shakirov E.V."/>
            <person name="Shibagaki N."/>
            <person name="Shinohara N."/>
            <person name="Shippen D.E."/>
            <person name="Soerensen I."/>
            <person name="Sotooka R."/>
            <person name="Sugimoto N."/>
            <person name="Sugita M."/>
            <person name="Sumikawa N."/>
            <person name="Tanurdzic M."/>
            <person name="Theissen G."/>
            <person name="Ulvskov P."/>
            <person name="Wakazuki S."/>
            <person name="Weng J.K."/>
            <person name="Willats W.W."/>
            <person name="Wipf D."/>
            <person name="Wolf P.G."/>
            <person name="Yang L."/>
            <person name="Zimmer A.D."/>
            <person name="Zhu Q."/>
            <person name="Mitros T."/>
            <person name="Hellsten U."/>
            <person name="Loque D."/>
            <person name="Otillar R."/>
            <person name="Salamov A."/>
            <person name="Schmutz J."/>
            <person name="Shapiro H."/>
            <person name="Lindquist E."/>
            <person name="Lucas S."/>
            <person name="Rokhsar D."/>
            <person name="Grigoriev I.V."/>
        </authorList>
    </citation>
    <scope>NUCLEOTIDE SEQUENCE [LARGE SCALE GENOMIC DNA]</scope>
</reference>
<dbReference type="InterPro" id="IPR033443">
    <property type="entry name" value="PROP1-like_PPR_dom"/>
</dbReference>
<dbReference type="PROSITE" id="PS51375">
    <property type="entry name" value="PPR"/>
    <property type="match status" value="4"/>
</dbReference>
<dbReference type="InterPro" id="IPR002885">
    <property type="entry name" value="PPR_rpt"/>
</dbReference>
<dbReference type="InterPro" id="IPR044781">
    <property type="entry name" value="At5g10690-like"/>
</dbReference>
<evidence type="ECO:0000259" key="3">
    <source>
        <dbReference type="Pfam" id="PF17177"/>
    </source>
</evidence>